<dbReference type="AlphaFoldDB" id="A0A7X2XXN3"/>
<feature type="transmembrane region" description="Helical" evidence="2">
    <location>
        <begin position="134"/>
        <end position="156"/>
    </location>
</feature>
<feature type="transmembrane region" description="Helical" evidence="2">
    <location>
        <begin position="7"/>
        <end position="24"/>
    </location>
</feature>
<evidence type="ECO:0000313" key="3">
    <source>
        <dbReference type="EMBL" id="MTV82828.1"/>
    </source>
</evidence>
<feature type="transmembrane region" description="Helical" evidence="2">
    <location>
        <begin position="53"/>
        <end position="74"/>
    </location>
</feature>
<comment type="caution">
    <text evidence="3">The sequence shown here is derived from an EMBL/GenBank/DDBJ whole genome shotgun (WGS) entry which is preliminary data.</text>
</comment>
<keyword evidence="4" id="KW-1185">Reference proteome</keyword>
<dbReference type="InterPro" id="IPR009476">
    <property type="entry name" value="DUF1097"/>
</dbReference>
<evidence type="ECO:0000313" key="4">
    <source>
        <dbReference type="Proteomes" id="UP000466388"/>
    </source>
</evidence>
<feature type="transmembrane region" description="Helical" evidence="2">
    <location>
        <begin position="30"/>
        <end position="46"/>
    </location>
</feature>
<evidence type="ECO:0000256" key="2">
    <source>
        <dbReference type="SAM" id="Phobius"/>
    </source>
</evidence>
<reference evidence="3 4" key="1">
    <citation type="submission" date="2019-11" db="EMBL/GenBank/DDBJ databases">
        <title>Lactobacillus sp. nov. CRM56-3, isolated from fermented tea leaves.</title>
        <authorList>
            <person name="Phuengjayaem S."/>
            <person name="Tanasupawat S."/>
        </authorList>
    </citation>
    <scope>NUCLEOTIDE SEQUENCE [LARGE SCALE GENOMIC DNA]</scope>
    <source>
        <strain evidence="3 4">CRM56-3</strain>
    </source>
</reference>
<feature type="transmembrane region" description="Helical" evidence="2">
    <location>
        <begin position="80"/>
        <end position="99"/>
    </location>
</feature>
<evidence type="ECO:0000256" key="1">
    <source>
        <dbReference type="SAM" id="MobiDB-lite"/>
    </source>
</evidence>
<accession>A0A7X2XXN3</accession>
<organism evidence="3 4">
    <name type="scientific">Secundilactobacillus folii</name>
    <dbReference type="NCBI Taxonomy" id="2678357"/>
    <lineage>
        <taxon>Bacteria</taxon>
        <taxon>Bacillati</taxon>
        <taxon>Bacillota</taxon>
        <taxon>Bacilli</taxon>
        <taxon>Lactobacillales</taxon>
        <taxon>Lactobacillaceae</taxon>
        <taxon>Secundilactobacillus</taxon>
    </lineage>
</organism>
<feature type="compositionally biased region" description="Basic and acidic residues" evidence="1">
    <location>
        <begin position="169"/>
        <end position="178"/>
    </location>
</feature>
<feature type="transmembrane region" description="Helical" evidence="2">
    <location>
        <begin position="106"/>
        <end position="128"/>
    </location>
</feature>
<proteinExistence type="predicted"/>
<dbReference type="Pfam" id="PF06496">
    <property type="entry name" value="DUF1097"/>
    <property type="match status" value="1"/>
</dbReference>
<feature type="region of interest" description="Disordered" evidence="1">
    <location>
        <begin position="168"/>
        <end position="187"/>
    </location>
</feature>
<name>A0A7X2XXN3_9LACO</name>
<dbReference type="RefSeq" id="WP_155432095.1">
    <property type="nucleotide sequence ID" value="NZ_WNJO01000011.1"/>
</dbReference>
<keyword evidence="2" id="KW-0472">Membrane</keyword>
<gene>
    <name evidence="3" type="ORF">GM612_09245</name>
</gene>
<sequence length="187" mass="20688">MKISKEVWYSSIGVGLTTLLFCLISGSFHLWMSGAAFIAASYFFGAGAPVDKVLNISVSFLLGIALGCFCLWFLQFPQLNGVVVSAVILGFLTFLVLFLQGTIMKWAVVPAWLLAWGTTMLIVTNVSIKSWPVFLIQLVVSMYLGVYLIIIGSNFFSKWMFQLFPDQQAEDKSDKSDSESGTQELHS</sequence>
<keyword evidence="2" id="KW-0812">Transmembrane</keyword>
<dbReference type="Proteomes" id="UP000466388">
    <property type="component" value="Unassembled WGS sequence"/>
</dbReference>
<dbReference type="EMBL" id="WNJO01000011">
    <property type="protein sequence ID" value="MTV82828.1"/>
    <property type="molecule type" value="Genomic_DNA"/>
</dbReference>
<keyword evidence="2" id="KW-1133">Transmembrane helix</keyword>
<protein>
    <submittedName>
        <fullName evidence="3">DUF1097 domain-containing protein</fullName>
    </submittedName>
</protein>